<evidence type="ECO:0000313" key="7">
    <source>
        <dbReference type="EMBL" id="MBC8577058.1"/>
    </source>
</evidence>
<comment type="similarity">
    <text evidence="1 4">Belongs to the D-isomer specific 2-hydroxyacid dehydrogenase family.</text>
</comment>
<evidence type="ECO:0000256" key="3">
    <source>
        <dbReference type="ARBA" id="ARBA00023027"/>
    </source>
</evidence>
<reference evidence="7 8" key="1">
    <citation type="submission" date="2020-08" db="EMBL/GenBank/DDBJ databases">
        <title>Genome public.</title>
        <authorList>
            <person name="Liu C."/>
            <person name="Sun Q."/>
        </authorList>
    </citation>
    <scope>NUCLEOTIDE SEQUENCE [LARGE SCALE GENOMIC DNA]</scope>
    <source>
        <strain evidence="7 8">BX1</strain>
    </source>
</reference>
<keyword evidence="3" id="KW-0520">NAD</keyword>
<dbReference type="PANTHER" id="PTHR43761">
    <property type="entry name" value="D-ISOMER SPECIFIC 2-HYDROXYACID DEHYDROGENASE FAMILY PROTEIN (AFU_ORTHOLOGUE AFUA_1G13630)"/>
    <property type="match status" value="1"/>
</dbReference>
<name>A0ABR7NKY6_9FIRM</name>
<evidence type="ECO:0000256" key="1">
    <source>
        <dbReference type="ARBA" id="ARBA00005854"/>
    </source>
</evidence>
<dbReference type="Pfam" id="PF00389">
    <property type="entry name" value="2-Hacid_dh"/>
    <property type="match status" value="1"/>
</dbReference>
<dbReference type="InterPro" id="IPR006140">
    <property type="entry name" value="D-isomer_DH_NAD-bd"/>
</dbReference>
<evidence type="ECO:0000256" key="4">
    <source>
        <dbReference type="RuleBase" id="RU003719"/>
    </source>
</evidence>
<feature type="domain" description="D-isomer specific 2-hydroxyacid dehydrogenase catalytic" evidence="5">
    <location>
        <begin position="23"/>
        <end position="317"/>
    </location>
</feature>
<evidence type="ECO:0000256" key="2">
    <source>
        <dbReference type="ARBA" id="ARBA00023002"/>
    </source>
</evidence>
<dbReference type="InterPro" id="IPR050418">
    <property type="entry name" value="D-iso_2-hydroxyacid_DH_PdxB"/>
</dbReference>
<comment type="caution">
    <text evidence="7">The sequence shown here is derived from an EMBL/GenBank/DDBJ whole genome shotgun (WGS) entry which is preliminary data.</text>
</comment>
<feature type="domain" description="D-isomer specific 2-hydroxyacid dehydrogenase NAD-binding" evidence="6">
    <location>
        <begin position="107"/>
        <end position="286"/>
    </location>
</feature>
<dbReference type="InterPro" id="IPR036291">
    <property type="entry name" value="NAD(P)-bd_dom_sf"/>
</dbReference>
<dbReference type="Gene3D" id="3.40.50.720">
    <property type="entry name" value="NAD(P)-binding Rossmann-like Domain"/>
    <property type="match status" value="2"/>
</dbReference>
<dbReference type="SUPFAM" id="SSF51735">
    <property type="entry name" value="NAD(P)-binding Rossmann-fold domains"/>
    <property type="match status" value="1"/>
</dbReference>
<dbReference type="InterPro" id="IPR006139">
    <property type="entry name" value="D-isomer_2_OHA_DH_cat_dom"/>
</dbReference>
<proteinExistence type="inferred from homology"/>
<dbReference type="SUPFAM" id="SSF52283">
    <property type="entry name" value="Formate/glycerate dehydrogenase catalytic domain-like"/>
    <property type="match status" value="1"/>
</dbReference>
<dbReference type="Proteomes" id="UP000658131">
    <property type="component" value="Unassembled WGS sequence"/>
</dbReference>
<keyword evidence="8" id="KW-1185">Reference proteome</keyword>
<dbReference type="CDD" id="cd12162">
    <property type="entry name" value="2-Hacid_dh_4"/>
    <property type="match status" value="1"/>
</dbReference>
<organism evidence="7 8">
    <name type="scientific">Yanshouia hominis</name>
    <dbReference type="NCBI Taxonomy" id="2763673"/>
    <lineage>
        <taxon>Bacteria</taxon>
        <taxon>Bacillati</taxon>
        <taxon>Bacillota</taxon>
        <taxon>Clostridia</taxon>
        <taxon>Eubacteriales</taxon>
        <taxon>Oscillospiraceae</taxon>
        <taxon>Yanshouia</taxon>
    </lineage>
</organism>
<evidence type="ECO:0000259" key="5">
    <source>
        <dbReference type="Pfam" id="PF00389"/>
    </source>
</evidence>
<dbReference type="EMBL" id="JACRTB010000020">
    <property type="protein sequence ID" value="MBC8577058.1"/>
    <property type="molecule type" value="Genomic_DNA"/>
</dbReference>
<protein>
    <submittedName>
        <fullName evidence="7">D-2-hydroxyacid dehydrogenase</fullName>
    </submittedName>
</protein>
<dbReference type="RefSeq" id="WP_262400528.1">
    <property type="nucleotide sequence ID" value="NZ_JACRTB010000020.1"/>
</dbReference>
<gene>
    <name evidence="7" type="ORF">H8717_11650</name>
</gene>
<dbReference type="InterPro" id="IPR029753">
    <property type="entry name" value="D-isomer_DH_CS"/>
</dbReference>
<dbReference type="PROSITE" id="PS00670">
    <property type="entry name" value="D_2_HYDROXYACID_DH_2"/>
    <property type="match status" value="1"/>
</dbReference>
<sequence length="317" mass="34890">MKIVILDGHTENPGDLSWADFETLGELSVYDRTRPEQTAERIGDAEIVITNKTVIDERILTACPSIRYIGVLATGYNVVDTAAAAKRGIPVCNIPTYGTDAVAQYVFALLLECCHHVGHHAGTVRQGRWCSSLDFCYWDYPLMELKGKTMGFIGFGRIGQRAAEIARAFGMRTVAYNRSQSERGAQLAEYLPLEELLTVSDVISLHCPLFPETKGMINRKSLALCRDGVILINTARGPLVQEEDLAEALESGKVGFYAADVASVEPIPADSPLLTAKNCLITPHIAWAPRESRERLMKIAVENLRAFLNGKPQNQVN</sequence>
<dbReference type="Pfam" id="PF02826">
    <property type="entry name" value="2-Hacid_dh_C"/>
    <property type="match status" value="1"/>
</dbReference>
<evidence type="ECO:0000313" key="8">
    <source>
        <dbReference type="Proteomes" id="UP000658131"/>
    </source>
</evidence>
<dbReference type="PANTHER" id="PTHR43761:SF1">
    <property type="entry name" value="D-ISOMER SPECIFIC 2-HYDROXYACID DEHYDROGENASE CATALYTIC DOMAIN-CONTAINING PROTEIN-RELATED"/>
    <property type="match status" value="1"/>
</dbReference>
<keyword evidence="2 4" id="KW-0560">Oxidoreductase</keyword>
<accession>A0ABR7NKY6</accession>
<evidence type="ECO:0000259" key="6">
    <source>
        <dbReference type="Pfam" id="PF02826"/>
    </source>
</evidence>